<gene>
    <name evidence="3" type="ORF">SAMN05216378_4116</name>
</gene>
<keyword evidence="4" id="KW-1185">Reference proteome</keyword>
<dbReference type="InterPro" id="IPR043128">
    <property type="entry name" value="Rev_trsase/Diguanyl_cyclase"/>
</dbReference>
<feature type="transmembrane region" description="Helical" evidence="1">
    <location>
        <begin position="136"/>
        <end position="154"/>
    </location>
</feature>
<evidence type="ECO:0000256" key="1">
    <source>
        <dbReference type="SAM" id="Phobius"/>
    </source>
</evidence>
<dbReference type="GO" id="GO:0052621">
    <property type="term" value="F:diguanylate cyclase activity"/>
    <property type="evidence" value="ECO:0007669"/>
    <property type="project" value="TreeGrafter"/>
</dbReference>
<protein>
    <submittedName>
        <fullName evidence="3">Diguanylate cyclase (GGDEF) domain-containing protein</fullName>
    </submittedName>
</protein>
<keyword evidence="1" id="KW-1133">Transmembrane helix</keyword>
<dbReference type="CDD" id="cd01949">
    <property type="entry name" value="GGDEF"/>
    <property type="match status" value="1"/>
</dbReference>
<organism evidence="3 4">
    <name type="scientific">Paenibacillus catalpae</name>
    <dbReference type="NCBI Taxonomy" id="1045775"/>
    <lineage>
        <taxon>Bacteria</taxon>
        <taxon>Bacillati</taxon>
        <taxon>Bacillota</taxon>
        <taxon>Bacilli</taxon>
        <taxon>Bacillales</taxon>
        <taxon>Paenibacillaceae</taxon>
        <taxon>Paenibacillus</taxon>
    </lineage>
</organism>
<feature type="transmembrane region" description="Helical" evidence="1">
    <location>
        <begin position="20"/>
        <end position="40"/>
    </location>
</feature>
<keyword evidence="1" id="KW-0812">Transmembrane</keyword>
<accession>A0A1I2DHD5</accession>
<dbReference type="PROSITE" id="PS50887">
    <property type="entry name" value="GGDEF"/>
    <property type="match status" value="1"/>
</dbReference>
<evidence type="ECO:0000313" key="3">
    <source>
        <dbReference type="EMBL" id="SFE80015.1"/>
    </source>
</evidence>
<dbReference type="PANTHER" id="PTHR45138">
    <property type="entry name" value="REGULATORY COMPONENTS OF SENSORY TRANSDUCTION SYSTEM"/>
    <property type="match status" value="1"/>
</dbReference>
<dbReference type="Pfam" id="PF00990">
    <property type="entry name" value="GGDEF"/>
    <property type="match status" value="1"/>
</dbReference>
<dbReference type="AlphaFoldDB" id="A0A1I2DHD5"/>
<feature type="transmembrane region" description="Helical" evidence="1">
    <location>
        <begin position="196"/>
        <end position="220"/>
    </location>
</feature>
<evidence type="ECO:0000313" key="4">
    <source>
        <dbReference type="Proteomes" id="UP000198855"/>
    </source>
</evidence>
<dbReference type="InterPro" id="IPR050469">
    <property type="entry name" value="Diguanylate_Cyclase"/>
</dbReference>
<dbReference type="SMART" id="SM00267">
    <property type="entry name" value="GGDEF"/>
    <property type="match status" value="1"/>
</dbReference>
<feature type="transmembrane region" description="Helical" evidence="1">
    <location>
        <begin position="75"/>
        <end position="98"/>
    </location>
</feature>
<dbReference type="InterPro" id="IPR000160">
    <property type="entry name" value="GGDEF_dom"/>
</dbReference>
<dbReference type="EMBL" id="FOMT01000004">
    <property type="protein sequence ID" value="SFE80015.1"/>
    <property type="molecule type" value="Genomic_DNA"/>
</dbReference>
<dbReference type="Gene3D" id="3.30.70.270">
    <property type="match status" value="1"/>
</dbReference>
<name>A0A1I2DHD5_9BACL</name>
<dbReference type="NCBIfam" id="TIGR00254">
    <property type="entry name" value="GGDEF"/>
    <property type="match status" value="1"/>
</dbReference>
<feature type="transmembrane region" description="Helical" evidence="1">
    <location>
        <begin position="110"/>
        <end position="130"/>
    </location>
</feature>
<sequence length="395" mass="44840">MDILLVRLVTTISILLDSTTIILFLGIGYLLTFILISAYWRDVIRALTVRTFFLGKLAQSVSWFCVILRGDIPDFLSISIANSLMFVGVSLEIISLLSLRNEWRAGFRKLYLWGIWLGIIGFQLVILIHNEEDLRIVYGSFVLAFLQAPAYRLLRGSSLLMKVIGYFYLFVAAANVFRGATALLTDTSVSFFTPGIYQLIYLLAVYLLTVLSIMAFLLLWKEKINQELLHYASYDDLTGTLNRRMFTANAKASLDRYARKKEAVSYLLFDIDCFKDINDTYGHHVGDLVLKDVTNRIKQQLGENDLFVRYGGDEFGILLPGKNELESSTLAERIKNMLETAPSSLPVSYTVSIGVLTVVPDQHTLLEAMYKRCDQALYNAKRNGRNSIFRSQFSQ</sequence>
<dbReference type="STRING" id="1045775.SAMN05216378_4116"/>
<dbReference type="InterPro" id="IPR029787">
    <property type="entry name" value="Nucleotide_cyclase"/>
</dbReference>
<dbReference type="PANTHER" id="PTHR45138:SF9">
    <property type="entry name" value="DIGUANYLATE CYCLASE DGCM-RELATED"/>
    <property type="match status" value="1"/>
</dbReference>
<proteinExistence type="predicted"/>
<dbReference type="Proteomes" id="UP000198855">
    <property type="component" value="Unassembled WGS sequence"/>
</dbReference>
<dbReference type="FunFam" id="3.30.70.270:FF:000001">
    <property type="entry name" value="Diguanylate cyclase domain protein"/>
    <property type="match status" value="1"/>
</dbReference>
<reference evidence="4" key="1">
    <citation type="submission" date="2016-10" db="EMBL/GenBank/DDBJ databases">
        <authorList>
            <person name="Varghese N."/>
            <person name="Submissions S."/>
        </authorList>
    </citation>
    <scope>NUCLEOTIDE SEQUENCE [LARGE SCALE GENOMIC DNA]</scope>
    <source>
        <strain evidence="4">CGMCC 1.10784</strain>
    </source>
</reference>
<evidence type="ECO:0000259" key="2">
    <source>
        <dbReference type="PROSITE" id="PS50887"/>
    </source>
</evidence>
<feature type="domain" description="GGDEF" evidence="2">
    <location>
        <begin position="262"/>
        <end position="393"/>
    </location>
</feature>
<dbReference type="SUPFAM" id="SSF55073">
    <property type="entry name" value="Nucleotide cyclase"/>
    <property type="match status" value="1"/>
</dbReference>
<keyword evidence="1" id="KW-0472">Membrane</keyword>
<feature type="transmembrane region" description="Helical" evidence="1">
    <location>
        <begin position="166"/>
        <end position="184"/>
    </location>
</feature>